<keyword evidence="4" id="KW-1185">Reference proteome</keyword>
<dbReference type="InterPro" id="IPR001810">
    <property type="entry name" value="F-box_dom"/>
</dbReference>
<dbReference type="InterPro" id="IPR053781">
    <property type="entry name" value="F-box_AtFBL13-like"/>
</dbReference>
<dbReference type="PANTHER" id="PTHR34145">
    <property type="entry name" value="OS02G0105600 PROTEIN"/>
    <property type="match status" value="1"/>
</dbReference>
<dbReference type="Pfam" id="PF23622">
    <property type="entry name" value="LRR_At1g61320_AtMIF1"/>
    <property type="match status" value="1"/>
</dbReference>
<name>A0AAP0RIP1_LIQFO</name>
<evidence type="ECO:0000313" key="3">
    <source>
        <dbReference type="EMBL" id="KAK9278729.1"/>
    </source>
</evidence>
<dbReference type="PANTHER" id="PTHR34145:SF68">
    <property type="entry name" value="FBD DOMAIN-CONTAINING PROTEIN"/>
    <property type="match status" value="1"/>
</dbReference>
<dbReference type="InterPro" id="IPR053772">
    <property type="entry name" value="At1g61320/At1g61330-like"/>
</dbReference>
<organism evidence="3 4">
    <name type="scientific">Liquidambar formosana</name>
    <name type="common">Formosan gum</name>
    <dbReference type="NCBI Taxonomy" id="63359"/>
    <lineage>
        <taxon>Eukaryota</taxon>
        <taxon>Viridiplantae</taxon>
        <taxon>Streptophyta</taxon>
        <taxon>Embryophyta</taxon>
        <taxon>Tracheophyta</taxon>
        <taxon>Spermatophyta</taxon>
        <taxon>Magnoliopsida</taxon>
        <taxon>eudicotyledons</taxon>
        <taxon>Gunneridae</taxon>
        <taxon>Pentapetalae</taxon>
        <taxon>Saxifragales</taxon>
        <taxon>Altingiaceae</taxon>
        <taxon>Liquidambar</taxon>
    </lineage>
</organism>
<dbReference type="Proteomes" id="UP001415857">
    <property type="component" value="Unassembled WGS sequence"/>
</dbReference>
<dbReference type="InterPro" id="IPR032675">
    <property type="entry name" value="LRR_dom_sf"/>
</dbReference>
<dbReference type="InterPro" id="IPR055357">
    <property type="entry name" value="LRR_At1g61320_AtMIF1"/>
</dbReference>
<dbReference type="Gene3D" id="1.20.1280.50">
    <property type="match status" value="1"/>
</dbReference>
<evidence type="ECO:0000259" key="1">
    <source>
        <dbReference type="Pfam" id="PF00646"/>
    </source>
</evidence>
<protein>
    <recommendedName>
        <fullName evidence="5">F-box domain-containing protein</fullName>
    </recommendedName>
</protein>
<evidence type="ECO:0000313" key="4">
    <source>
        <dbReference type="Proteomes" id="UP001415857"/>
    </source>
</evidence>
<dbReference type="Gene3D" id="3.80.10.10">
    <property type="entry name" value="Ribonuclease Inhibitor"/>
    <property type="match status" value="1"/>
</dbReference>
<dbReference type="InterPro" id="IPR036047">
    <property type="entry name" value="F-box-like_dom_sf"/>
</dbReference>
<dbReference type="CDD" id="cd22160">
    <property type="entry name" value="F-box_AtFBL13-like"/>
    <property type="match status" value="1"/>
</dbReference>
<proteinExistence type="predicted"/>
<feature type="domain" description="F-box" evidence="1">
    <location>
        <begin position="25"/>
        <end position="62"/>
    </location>
</feature>
<dbReference type="EMBL" id="JBBPBK010000009">
    <property type="protein sequence ID" value="KAK9278729.1"/>
    <property type="molecule type" value="Genomic_DNA"/>
</dbReference>
<comment type="caution">
    <text evidence="3">The sequence shown here is derived from an EMBL/GenBank/DDBJ whole genome shotgun (WGS) entry which is preliminary data.</text>
</comment>
<dbReference type="SUPFAM" id="SSF81383">
    <property type="entry name" value="F-box domain"/>
    <property type="match status" value="1"/>
</dbReference>
<feature type="domain" description="At1g61320/AtMIF1 LRR" evidence="2">
    <location>
        <begin position="168"/>
        <end position="409"/>
    </location>
</feature>
<dbReference type="Pfam" id="PF00646">
    <property type="entry name" value="F-box"/>
    <property type="match status" value="1"/>
</dbReference>
<sequence length="458" mass="52929">MVQPTAATFVLHECDNSHNPSEDRISELHDEILVTILSRLTIEEAARTSVLSHRWEHLWTSITVLNFDVSNFDVSGILSENTWLGKRVLEIKRSRYVCWVNQVLKSHLGPTIEEFRIVFDLTDGCDIDSWIKFAIEKNVQRLELDLLVFHGRRCQMQQWYTFPTQCLGFASFKSLTALQLKNVKVTEEVFNYFLSNCPFLEQFCVIHSSDLVNIKVAGPSLKLKYLEISHCARLESIEISAKDLVSFKYDGKKIRMEFKNVPCLVEVLFGLPFSDLIIHNFSEFYGWLSHLKTLKLALAPERYQKEFPPKFPVLQNLKHLELKIYSCGRKSLLPFMSLIKACPFLYSFTLEAFWSLDFSIVRELEATEKCPHKCLKVVEFVGFVGIPVEIKAAMYLIENAVSLEKIIINPSLRMKGKPFDFEGRELLATDFVWRQQLSREHARQLGTKLHPGTKLVIL</sequence>
<evidence type="ECO:0000259" key="2">
    <source>
        <dbReference type="Pfam" id="PF23622"/>
    </source>
</evidence>
<dbReference type="AlphaFoldDB" id="A0AAP0RIP1"/>
<gene>
    <name evidence="3" type="ORF">L1049_028305</name>
</gene>
<reference evidence="3 4" key="1">
    <citation type="journal article" date="2024" name="Plant J.">
        <title>Genome sequences and population genomics reveal climatic adaptation and genomic divergence between two closely related sweetgum species.</title>
        <authorList>
            <person name="Xu W.Q."/>
            <person name="Ren C.Q."/>
            <person name="Zhang X.Y."/>
            <person name="Comes H.P."/>
            <person name="Liu X.H."/>
            <person name="Li Y.G."/>
            <person name="Kettle C.J."/>
            <person name="Jalonen R."/>
            <person name="Gaisberger H."/>
            <person name="Ma Y.Z."/>
            <person name="Qiu Y.X."/>
        </authorList>
    </citation>
    <scope>NUCLEOTIDE SEQUENCE [LARGE SCALE GENOMIC DNA]</scope>
    <source>
        <strain evidence="3">Hangzhou</strain>
    </source>
</reference>
<dbReference type="SUPFAM" id="SSF52047">
    <property type="entry name" value="RNI-like"/>
    <property type="match status" value="1"/>
</dbReference>
<evidence type="ECO:0008006" key="5">
    <source>
        <dbReference type="Google" id="ProtNLM"/>
    </source>
</evidence>
<accession>A0AAP0RIP1</accession>